<dbReference type="InterPro" id="IPR045120">
    <property type="entry name" value="Suco/Slp1-like"/>
</dbReference>
<feature type="region of interest" description="Disordered" evidence="5">
    <location>
        <begin position="904"/>
        <end position="960"/>
    </location>
</feature>
<comment type="caution">
    <text evidence="8">The sequence shown here is derived from an EMBL/GenBank/DDBJ whole genome shotgun (WGS) entry which is preliminary data.</text>
</comment>
<feature type="region of interest" description="Disordered" evidence="5">
    <location>
        <begin position="412"/>
        <end position="542"/>
    </location>
</feature>
<feature type="signal peptide" evidence="6">
    <location>
        <begin position="1"/>
        <end position="17"/>
    </location>
</feature>
<feature type="region of interest" description="Disordered" evidence="5">
    <location>
        <begin position="707"/>
        <end position="775"/>
    </location>
</feature>
<feature type="region of interest" description="Disordered" evidence="5">
    <location>
        <begin position="72"/>
        <end position="124"/>
    </location>
</feature>
<dbReference type="Proteomes" id="UP001556367">
    <property type="component" value="Unassembled WGS sequence"/>
</dbReference>
<feature type="compositionally biased region" description="Gly residues" evidence="5">
    <location>
        <begin position="90"/>
        <end position="103"/>
    </location>
</feature>
<reference evidence="9" key="1">
    <citation type="submission" date="2024-06" db="EMBL/GenBank/DDBJ databases">
        <title>Multi-omics analyses provide insights into the biosynthesis of the anticancer antibiotic pleurotin in Hohenbuehelia grisea.</title>
        <authorList>
            <person name="Weaver J.A."/>
            <person name="Alberti F."/>
        </authorList>
    </citation>
    <scope>NUCLEOTIDE SEQUENCE [LARGE SCALE GENOMIC DNA]</scope>
    <source>
        <strain evidence="9">T-177</strain>
    </source>
</reference>
<accession>A0ABR3IWG8</accession>
<gene>
    <name evidence="8" type="ORF">HGRIS_013737</name>
</gene>
<comment type="subcellular location">
    <subcellularLocation>
        <location evidence="1">Endomembrane system</location>
    </subcellularLocation>
</comment>
<protein>
    <recommendedName>
        <fullName evidence="7">SUN domain-containing protein</fullName>
    </recommendedName>
</protein>
<evidence type="ECO:0000256" key="6">
    <source>
        <dbReference type="SAM" id="SignalP"/>
    </source>
</evidence>
<keyword evidence="3" id="KW-1133">Transmembrane helix</keyword>
<evidence type="ECO:0000256" key="1">
    <source>
        <dbReference type="ARBA" id="ARBA00004308"/>
    </source>
</evidence>
<dbReference type="Pfam" id="PF07738">
    <property type="entry name" value="Sad1_UNC"/>
    <property type="match status" value="1"/>
</dbReference>
<name>A0ABR3IWG8_9AGAR</name>
<feature type="compositionally biased region" description="Low complexity" evidence="5">
    <location>
        <begin position="904"/>
        <end position="914"/>
    </location>
</feature>
<evidence type="ECO:0000313" key="8">
    <source>
        <dbReference type="EMBL" id="KAL0947650.1"/>
    </source>
</evidence>
<feature type="region of interest" description="Disordered" evidence="5">
    <location>
        <begin position="848"/>
        <end position="888"/>
    </location>
</feature>
<dbReference type="Gene3D" id="2.60.120.260">
    <property type="entry name" value="Galactose-binding domain-like"/>
    <property type="match status" value="1"/>
</dbReference>
<feature type="domain" description="SUN" evidence="7">
    <location>
        <begin position="115"/>
        <end position="285"/>
    </location>
</feature>
<dbReference type="EMBL" id="JASNQZ010000015">
    <property type="protein sequence ID" value="KAL0947650.1"/>
    <property type="molecule type" value="Genomic_DNA"/>
</dbReference>
<evidence type="ECO:0000256" key="2">
    <source>
        <dbReference type="ARBA" id="ARBA00022692"/>
    </source>
</evidence>
<organism evidence="8 9">
    <name type="scientific">Hohenbuehelia grisea</name>
    <dbReference type="NCBI Taxonomy" id="104357"/>
    <lineage>
        <taxon>Eukaryota</taxon>
        <taxon>Fungi</taxon>
        <taxon>Dikarya</taxon>
        <taxon>Basidiomycota</taxon>
        <taxon>Agaricomycotina</taxon>
        <taxon>Agaricomycetes</taxon>
        <taxon>Agaricomycetidae</taxon>
        <taxon>Agaricales</taxon>
        <taxon>Pleurotineae</taxon>
        <taxon>Pleurotaceae</taxon>
        <taxon>Hohenbuehelia</taxon>
    </lineage>
</organism>
<feature type="compositionally biased region" description="Low complexity" evidence="5">
    <location>
        <begin position="329"/>
        <end position="364"/>
    </location>
</feature>
<keyword evidence="6" id="KW-0732">Signal</keyword>
<feature type="compositionally biased region" description="Low complexity" evidence="5">
    <location>
        <begin position="415"/>
        <end position="442"/>
    </location>
</feature>
<keyword evidence="4" id="KW-0472">Membrane</keyword>
<keyword evidence="9" id="KW-1185">Reference proteome</keyword>
<feature type="compositionally biased region" description="Low complexity" evidence="5">
    <location>
        <begin position="387"/>
        <end position="396"/>
    </location>
</feature>
<keyword evidence="2" id="KW-0812">Transmembrane</keyword>
<feature type="compositionally biased region" description="Polar residues" evidence="5">
    <location>
        <begin position="529"/>
        <end position="542"/>
    </location>
</feature>
<feature type="compositionally biased region" description="Acidic residues" evidence="5">
    <location>
        <begin position="926"/>
        <end position="945"/>
    </location>
</feature>
<dbReference type="InterPro" id="IPR012919">
    <property type="entry name" value="SUN_dom"/>
</dbReference>
<feature type="chain" id="PRO_5045280537" description="SUN domain-containing protein" evidence="6">
    <location>
        <begin position="18"/>
        <end position="960"/>
    </location>
</feature>
<dbReference type="PROSITE" id="PS51469">
    <property type="entry name" value="SUN"/>
    <property type="match status" value="1"/>
</dbReference>
<evidence type="ECO:0000256" key="4">
    <source>
        <dbReference type="ARBA" id="ARBA00023136"/>
    </source>
</evidence>
<dbReference type="PANTHER" id="PTHR12953:SF0">
    <property type="entry name" value="SUN DOMAIN-CONTAINING OSSIFICATION FACTOR"/>
    <property type="match status" value="1"/>
</dbReference>
<proteinExistence type="predicted"/>
<sequence>MLPATLLALLFASPALATSTSNNDPLRALALRATPKPTPLPVCCLKPLDPQEDDVLLLSFEEWKAKQLQNAQAEARVNGGDAGNHSQQAGGSGGEGKATGGGWDGRELGVVPVDSSSSSPEASGVPIEELMPHFRVPITDRFNYASTDCSARVHASHRTAKSSSSILTSKRDKYMLSPCGEKRQFVIVELCEDIRIDTVQLANFEFFSGVFKEFSVSVAKTYTSDGDGWVDAGRFVAKNARGVQSFHPPPSLRDFYRYLRIDFHSHYGNEYYCPVSLLRVYGLTHLEEWKWEVWEAESKAKKQGNSIVISRTAEAIVVQPSTEASAVDVPSSTPQVQPAVSVSSLPASQSPAASASDTSPSTSVNGAANVVKSTESSMPETAPSAIPVSSSNSPMASSAPVVFQSAFESASTINQSDSTNHASDSSSTSQAPSQSEPSQASAVIPLSSDATASASPYPAAENPNEQSIGEEPSSAPGPVQSPSKSSSPPTQASSQTVQLNNSSSQVQPSLSPSPVATASPSPSVPPSQPHQANPNSMNLNPSGGESIYRTIMNRLTALEVNHTLYTRYVEEQIGGVREVLRRLTEDVGRLEGIGKGQAQMYLRSMREWESHKDRLDHQYEELLHRVNYLADEVVLEKRLGIAQLCLLIAVLVFMGLTRGSRAGELVIQPMLSHNSASRGSIREWSRRQLNLSGDWVSRLGRNRSRRRSLVDLTEPSKEKRSRSLRSEDSGPTGAGDYKVAFPSKGAAQLREEARARSRTPSLRRTPASRIAAQQHHWGTPATTRSGAVRPLVYRANSLGDRRQVAAAVAAVRAGVGIQPSGSWAGGLAASEKSAKRWARSAHLHLHAGRGGGQAWVGDARDMETSGRGENGQAGDAESEDVFASPSPSSRQDFVIQSIFKRHGAGASATANGSSPQQESVGHSAEESDMWIDTDADSDSAEEDLGDVAIESDRGWPLMNR</sequence>
<feature type="region of interest" description="Disordered" evidence="5">
    <location>
        <begin position="323"/>
        <end position="396"/>
    </location>
</feature>
<evidence type="ECO:0000259" key="7">
    <source>
        <dbReference type="PROSITE" id="PS51469"/>
    </source>
</evidence>
<evidence type="ECO:0000313" key="9">
    <source>
        <dbReference type="Proteomes" id="UP001556367"/>
    </source>
</evidence>
<evidence type="ECO:0000256" key="5">
    <source>
        <dbReference type="SAM" id="MobiDB-lite"/>
    </source>
</evidence>
<dbReference type="PANTHER" id="PTHR12953">
    <property type="entry name" value="MEMBRANE PROTEIN CH1 RELATED"/>
    <property type="match status" value="1"/>
</dbReference>
<feature type="compositionally biased region" description="Low complexity" evidence="5">
    <location>
        <begin position="110"/>
        <end position="124"/>
    </location>
</feature>
<feature type="compositionally biased region" description="Low complexity" evidence="5">
    <location>
        <begin position="478"/>
        <end position="521"/>
    </location>
</feature>
<evidence type="ECO:0000256" key="3">
    <source>
        <dbReference type="ARBA" id="ARBA00022989"/>
    </source>
</evidence>